<accession>A0A562KXT8</accession>
<dbReference type="Proteomes" id="UP000317176">
    <property type="component" value="Unassembled WGS sequence"/>
</dbReference>
<dbReference type="InterPro" id="IPR011990">
    <property type="entry name" value="TPR-like_helical_dom_sf"/>
</dbReference>
<evidence type="ECO:0000313" key="2">
    <source>
        <dbReference type="EMBL" id="TWI00205.1"/>
    </source>
</evidence>
<proteinExistence type="predicted"/>
<name>A0A562KXT8_9BRAD</name>
<dbReference type="InterPro" id="IPR024983">
    <property type="entry name" value="CHAT_dom"/>
</dbReference>
<dbReference type="EMBL" id="VLKL01000015">
    <property type="protein sequence ID" value="TWI00205.1"/>
    <property type="molecule type" value="Genomic_DNA"/>
</dbReference>
<dbReference type="AlphaFoldDB" id="A0A562KXT8"/>
<dbReference type="Gene3D" id="1.25.40.10">
    <property type="entry name" value="Tetratricopeptide repeat domain"/>
    <property type="match status" value="2"/>
</dbReference>
<organism evidence="2 3">
    <name type="scientific">Bradyrhizobium daqingense</name>
    <dbReference type="NCBI Taxonomy" id="993502"/>
    <lineage>
        <taxon>Bacteria</taxon>
        <taxon>Pseudomonadati</taxon>
        <taxon>Pseudomonadota</taxon>
        <taxon>Alphaproteobacteria</taxon>
        <taxon>Hyphomicrobiales</taxon>
        <taxon>Nitrobacteraceae</taxon>
        <taxon>Bradyrhizobium</taxon>
    </lineage>
</organism>
<evidence type="ECO:0000259" key="1">
    <source>
        <dbReference type="Pfam" id="PF12770"/>
    </source>
</evidence>
<keyword evidence="3" id="KW-1185">Reference proteome</keyword>
<sequence>MSSVALSKATGHCMRAVAFAAAVNIVVVPALAQQFIAPPRTIADITAILHQEKPDAFRASAMRVMAEIEPSHAFSPTELVEFYYERCRSNAAIGELRRAIADCEKAEVSGRRVLSPAKLGLMRQGIAIQYEDAGDPKKALAVLHQLARDANVPGAKGWLFNTYRHLTENYILLGDFDQAEAYVKRSQALLQEAKNWPAYTGYNRMAWNADLEQSKGRFFEGRGQYADAERAYARAEALRRESIPLLSTLGEGLKVSPNQLKAATDELVALKGRMKARQGRIAEGEADVRSALLSRLKATGKYSVSSIKMIGQLANLMIEQGRFAEAEKLTRAQIDAQKAIGIARDSQSYASSLGQLASILNLMGRWEDAATIYDELDSATAGWEAARREGLQMNADHILTLYNTNNLKAGISSAERLVARHTQRLGDKHIDTALSRGLLGIGLAKSGRDTSALREFRLAVPILLARSREIDDDDATLAAAREQRAQIVIESYLALLARSGLAAGLDPATEGFPLADTLRGQAVQRALSASAARSAAATPALAEMARRAQDLDKQIGAQLGLLNNLLTLPPSERDEKAVKNLQTYIEKMRSFRDATKKELSGKFQSYVSLVEPTPPTAEDIRTLLRQDEAYLSFYFGREASFVWAVGKSGPISFAAIPTTSVDIGRKIQRLRAALEPEAALISDIPRFDTQLAHELYSLLLEPVEPGWKGAASLIVSTNGALGLLPLGLLLTAPADVKANEETLFAGYRNLPWLARSHATTLVPSAAALRTLRRLPEGSSRREQMVGFGDPLFSREQATAAIQTAEVTTRGLPLRRRSSAQTNGIDSAQLGLLPRLPDTNDELRSIATALQADPSKVLNLGKAANEEAVKTTDLSKFKVIVFATHGLVPGELDGLHQPALALSAPDVAGVSGDGLLTMEEILALKLDADWVVLSACNTGAGTGVAAEAASGLGRAFFYAGTRAILVTNWSVHSASARDLVSDLFARQTANPSLSRGEALRQAALGLLDGSGFTDAKGATLFSYAHPLFWAPYTIIGDGG</sequence>
<evidence type="ECO:0000313" key="3">
    <source>
        <dbReference type="Proteomes" id="UP000317176"/>
    </source>
</evidence>
<comment type="caution">
    <text evidence="2">The sequence shown here is derived from an EMBL/GenBank/DDBJ whole genome shotgun (WGS) entry which is preliminary data.</text>
</comment>
<dbReference type="Pfam" id="PF12770">
    <property type="entry name" value="CHAT"/>
    <property type="match status" value="1"/>
</dbReference>
<dbReference type="SUPFAM" id="SSF48452">
    <property type="entry name" value="TPR-like"/>
    <property type="match status" value="2"/>
</dbReference>
<feature type="domain" description="CHAT" evidence="1">
    <location>
        <begin position="690"/>
        <end position="1036"/>
    </location>
</feature>
<protein>
    <submittedName>
        <fullName evidence="2">CHAT domain-containing protein</fullName>
    </submittedName>
</protein>
<gene>
    <name evidence="2" type="ORF">IQ17_05063</name>
</gene>
<reference evidence="2 3" key="1">
    <citation type="journal article" date="2015" name="Stand. Genomic Sci.">
        <title>Genomic Encyclopedia of Bacterial and Archaeal Type Strains, Phase III: the genomes of soil and plant-associated and newly described type strains.</title>
        <authorList>
            <person name="Whitman W.B."/>
            <person name="Woyke T."/>
            <person name="Klenk H.P."/>
            <person name="Zhou Y."/>
            <person name="Lilburn T.G."/>
            <person name="Beck B.J."/>
            <person name="De Vos P."/>
            <person name="Vandamme P."/>
            <person name="Eisen J.A."/>
            <person name="Garrity G."/>
            <person name="Hugenholtz P."/>
            <person name="Kyrpides N.C."/>
        </authorList>
    </citation>
    <scope>NUCLEOTIDE SEQUENCE [LARGE SCALE GENOMIC DNA]</scope>
    <source>
        <strain evidence="2 3">CGMCC 1.10947</strain>
    </source>
</reference>